<dbReference type="SUPFAM" id="SSF52540">
    <property type="entry name" value="P-loop containing nucleoside triphosphate hydrolases"/>
    <property type="match status" value="1"/>
</dbReference>
<organism evidence="3">
    <name type="scientific">freshwater metagenome</name>
    <dbReference type="NCBI Taxonomy" id="449393"/>
    <lineage>
        <taxon>unclassified sequences</taxon>
        <taxon>metagenomes</taxon>
        <taxon>ecological metagenomes</taxon>
    </lineage>
</organism>
<evidence type="ECO:0000313" key="5">
    <source>
        <dbReference type="EMBL" id="CAB4887483.1"/>
    </source>
</evidence>
<evidence type="ECO:0000313" key="2">
    <source>
        <dbReference type="EMBL" id="CAB4711497.1"/>
    </source>
</evidence>
<dbReference type="Gene3D" id="3.40.50.300">
    <property type="entry name" value="P-loop containing nucleotide triphosphate hydrolases"/>
    <property type="match status" value="1"/>
</dbReference>
<evidence type="ECO:0000313" key="6">
    <source>
        <dbReference type="EMBL" id="CAB4966069.1"/>
    </source>
</evidence>
<reference evidence="3" key="1">
    <citation type="submission" date="2020-05" db="EMBL/GenBank/DDBJ databases">
        <authorList>
            <person name="Chiriac C."/>
            <person name="Salcher M."/>
            <person name="Ghai R."/>
            <person name="Kavagutti S V."/>
        </authorList>
    </citation>
    <scope>NUCLEOTIDE SEQUENCE</scope>
</reference>
<dbReference type="EMBL" id="CAFBMA010000001">
    <property type="protein sequence ID" value="CAB4887483.1"/>
    <property type="molecule type" value="Genomic_DNA"/>
</dbReference>
<dbReference type="EMBL" id="CAFAAZ010000009">
    <property type="protein sequence ID" value="CAB4823959.1"/>
    <property type="molecule type" value="Genomic_DNA"/>
</dbReference>
<protein>
    <submittedName>
        <fullName evidence="3">Unannotated protein</fullName>
    </submittedName>
</protein>
<evidence type="ECO:0000313" key="1">
    <source>
        <dbReference type="EMBL" id="CAB4680446.1"/>
    </source>
</evidence>
<name>A0A6J6ZU29_9ZZZZ</name>
<gene>
    <name evidence="1" type="ORF">UFOPK2343_01061</name>
    <name evidence="2" type="ORF">UFOPK2652_00828</name>
    <name evidence="3" type="ORF">UFOPK3128_00998</name>
    <name evidence="4" type="ORF">UFOPK3227_00176</name>
    <name evidence="5" type="ORF">UFOPK3511_00036</name>
    <name evidence="6" type="ORF">UFOPK3880_00935</name>
    <name evidence="7" type="ORF">UFOPK4146_00998</name>
</gene>
<evidence type="ECO:0000313" key="4">
    <source>
        <dbReference type="EMBL" id="CAB4837164.1"/>
    </source>
</evidence>
<dbReference type="EMBL" id="CAFAHD010000009">
    <property type="protein sequence ID" value="CAB4837164.1"/>
    <property type="molecule type" value="Genomic_DNA"/>
</dbReference>
<dbReference type="InterPro" id="IPR027417">
    <property type="entry name" value="P-loop_NTPase"/>
</dbReference>
<sequence length="371" mass="42382">MANLKKLIIHPGFHKTGTTALQQALSEVRRDLKENGFFYPHTAGKAHHRAAWAIIEKTWGWKKRGGRFTQPVEWHKLEKKINYSKNSAIISSEFFSESSPAQVQKIRSLLKKREIQIVFTWRPLPFMLASSYQQYLKYGLKVSYDQWLHSIFDAPGEAKLTPSFWKRNLHGDVIASWCDAFGPKNITLICVDESNPTYLYDSFTKVSGLPAGLLKEPVHIEVNRSLTFAEAALLLEINQTYPIDGDWDSYEIFIRKGNIRALTSSERADSSDEKIMTPEWAMTAATEINAKSVAKIKLLGIEIIGDIDRSDFSRIPIGTNTPVEKISIATAAQAMIGVDMRSLRRMPQKAISKEFFHRLRKIIKRKLRFPR</sequence>
<evidence type="ECO:0000313" key="7">
    <source>
        <dbReference type="EMBL" id="CAB5031246.1"/>
    </source>
</evidence>
<accession>A0A6J6ZU29</accession>
<dbReference type="EMBL" id="CAFBPT010000007">
    <property type="protein sequence ID" value="CAB5031246.1"/>
    <property type="molecule type" value="Genomic_DNA"/>
</dbReference>
<evidence type="ECO:0000313" key="3">
    <source>
        <dbReference type="EMBL" id="CAB4823959.1"/>
    </source>
</evidence>
<dbReference type="EMBL" id="CAEZXD010000033">
    <property type="protein sequence ID" value="CAB4680446.1"/>
    <property type="molecule type" value="Genomic_DNA"/>
</dbReference>
<dbReference type="EMBL" id="CAEZYD010000010">
    <property type="protein sequence ID" value="CAB4711497.1"/>
    <property type="molecule type" value="Genomic_DNA"/>
</dbReference>
<dbReference type="EMBL" id="CAFBNU010000009">
    <property type="protein sequence ID" value="CAB4966069.1"/>
    <property type="molecule type" value="Genomic_DNA"/>
</dbReference>
<proteinExistence type="predicted"/>
<dbReference type="AlphaFoldDB" id="A0A6J6ZU29"/>